<dbReference type="KEGG" id="aqt:FN924_11695"/>
<dbReference type="Proteomes" id="UP000315215">
    <property type="component" value="Chromosome"/>
</dbReference>
<protein>
    <recommendedName>
        <fullName evidence="3">Replication-relaxation family protein</fullName>
    </recommendedName>
</protein>
<name>A0A516KHD2_9BACI</name>
<dbReference type="InterPro" id="IPR025855">
    <property type="entry name" value="Replic_Relax"/>
</dbReference>
<sequence>MRMVTMNQRQMQILDSLSNLEILTRSQIQTLHNTKSTRNTNFIMQSLKPYTRSIRLKENAYYLNKKGAELTGAKRQFRVNEQLTHKLMRNDAYIYFEPHKWLVEQEVKVMNISVKPDAYFVIGNSRHFLEVDNTQKWNVNVKKMKYYRKLKETNAFQQKYGSFPSIVWVIKHESRKDKLMKVADELELNINVYVHDEII</sequence>
<proteinExistence type="predicted"/>
<dbReference type="AlphaFoldDB" id="A0A516KHD2"/>
<evidence type="ECO:0008006" key="3">
    <source>
        <dbReference type="Google" id="ProtNLM"/>
    </source>
</evidence>
<accession>A0A516KHD2</accession>
<evidence type="ECO:0000313" key="2">
    <source>
        <dbReference type="Proteomes" id="UP000315215"/>
    </source>
</evidence>
<evidence type="ECO:0000313" key="1">
    <source>
        <dbReference type="EMBL" id="QDP40789.1"/>
    </source>
</evidence>
<gene>
    <name evidence="1" type="ORF">FN924_11695</name>
</gene>
<dbReference type="EMBL" id="CP041666">
    <property type="protein sequence ID" value="QDP40789.1"/>
    <property type="molecule type" value="Genomic_DNA"/>
</dbReference>
<organism evidence="1 2">
    <name type="scientific">Radiobacillus deserti</name>
    <dbReference type="NCBI Taxonomy" id="2594883"/>
    <lineage>
        <taxon>Bacteria</taxon>
        <taxon>Bacillati</taxon>
        <taxon>Bacillota</taxon>
        <taxon>Bacilli</taxon>
        <taxon>Bacillales</taxon>
        <taxon>Bacillaceae</taxon>
        <taxon>Radiobacillus</taxon>
    </lineage>
</organism>
<dbReference type="Pfam" id="PF13814">
    <property type="entry name" value="Replic_Relax"/>
    <property type="match status" value="1"/>
</dbReference>
<reference evidence="1 2" key="1">
    <citation type="submission" date="2019-07" db="EMBL/GenBank/DDBJ databases">
        <authorList>
            <person name="Li J."/>
        </authorList>
    </citation>
    <scope>NUCLEOTIDE SEQUENCE [LARGE SCALE GENOMIC DNA]</scope>
    <source>
        <strain evidence="1 2">TKL69</strain>
    </source>
</reference>
<keyword evidence="2" id="KW-1185">Reference proteome</keyword>